<dbReference type="InterPro" id="IPR011010">
    <property type="entry name" value="DNA_brk_join_enz"/>
</dbReference>
<dbReference type="GO" id="GO:0015074">
    <property type="term" value="P:DNA integration"/>
    <property type="evidence" value="ECO:0007669"/>
    <property type="project" value="InterPro"/>
</dbReference>
<dbReference type="SUPFAM" id="SSF56349">
    <property type="entry name" value="DNA breaking-rejoining enzymes"/>
    <property type="match status" value="1"/>
</dbReference>
<keyword evidence="1" id="KW-0238">DNA-binding</keyword>
<protein>
    <submittedName>
        <fullName evidence="5">Phage integrase family protein</fullName>
    </submittedName>
</protein>
<dbReference type="STRING" id="1271860.SAMN05216174_10876"/>
<feature type="region of interest" description="Disordered" evidence="3">
    <location>
        <begin position="23"/>
        <end position="48"/>
    </location>
</feature>
<dbReference type="InterPro" id="IPR010998">
    <property type="entry name" value="Integrase_recombinase_N"/>
</dbReference>
<dbReference type="InterPro" id="IPR013762">
    <property type="entry name" value="Integrase-like_cat_sf"/>
</dbReference>
<organism evidence="5 6">
    <name type="scientific">Actinokineospora iranica</name>
    <dbReference type="NCBI Taxonomy" id="1271860"/>
    <lineage>
        <taxon>Bacteria</taxon>
        <taxon>Bacillati</taxon>
        <taxon>Actinomycetota</taxon>
        <taxon>Actinomycetes</taxon>
        <taxon>Pseudonocardiales</taxon>
        <taxon>Pseudonocardiaceae</taxon>
        <taxon>Actinokineospora</taxon>
    </lineage>
</organism>
<dbReference type="RefSeq" id="WP_324187526.1">
    <property type="nucleotide sequence ID" value="NZ_FMZZ01000008.1"/>
</dbReference>
<keyword evidence="6" id="KW-1185">Reference proteome</keyword>
<evidence type="ECO:0000259" key="4">
    <source>
        <dbReference type="PROSITE" id="PS51898"/>
    </source>
</evidence>
<dbReference type="Gene3D" id="1.10.150.130">
    <property type="match status" value="1"/>
</dbReference>
<evidence type="ECO:0000256" key="1">
    <source>
        <dbReference type="ARBA" id="ARBA00023125"/>
    </source>
</evidence>
<dbReference type="Gene3D" id="1.10.443.10">
    <property type="entry name" value="Intergrase catalytic core"/>
    <property type="match status" value="1"/>
</dbReference>
<dbReference type="PANTHER" id="PTHR30349">
    <property type="entry name" value="PHAGE INTEGRASE-RELATED"/>
    <property type="match status" value="1"/>
</dbReference>
<dbReference type="AlphaFoldDB" id="A0A1G6SQ28"/>
<dbReference type="EMBL" id="FMZZ01000008">
    <property type="protein sequence ID" value="SDD18266.1"/>
    <property type="molecule type" value="Genomic_DNA"/>
</dbReference>
<feature type="domain" description="Tyr recombinase" evidence="4">
    <location>
        <begin position="174"/>
        <end position="421"/>
    </location>
</feature>
<dbReference type="GO" id="GO:0006310">
    <property type="term" value="P:DNA recombination"/>
    <property type="evidence" value="ECO:0007669"/>
    <property type="project" value="UniProtKB-KW"/>
</dbReference>
<evidence type="ECO:0000256" key="2">
    <source>
        <dbReference type="ARBA" id="ARBA00023172"/>
    </source>
</evidence>
<accession>A0A1G6SQ28</accession>
<dbReference type="PANTHER" id="PTHR30349:SF91">
    <property type="entry name" value="INTA PROTEIN"/>
    <property type="match status" value="1"/>
</dbReference>
<name>A0A1G6SQ28_9PSEU</name>
<dbReference type="InterPro" id="IPR050090">
    <property type="entry name" value="Tyrosine_recombinase_XerCD"/>
</dbReference>
<dbReference type="Pfam" id="PF00589">
    <property type="entry name" value="Phage_integrase"/>
    <property type="match status" value="1"/>
</dbReference>
<dbReference type="GO" id="GO:0003677">
    <property type="term" value="F:DNA binding"/>
    <property type="evidence" value="ECO:0007669"/>
    <property type="project" value="UniProtKB-KW"/>
</dbReference>
<keyword evidence="2" id="KW-0233">DNA recombination</keyword>
<dbReference type="CDD" id="cd01189">
    <property type="entry name" value="INT_ICEBs1_C_like"/>
    <property type="match status" value="1"/>
</dbReference>
<sequence length="430" mass="48722">MSARKPNGRSSIYEDAQGRWHGYVTMGVKPDGKPDRRHRTGKTEAEVTAKVQKLEQERDAGNVKRPGRPPTMREWITTFLDTIAPQSIAPISVDKYWTLSRAWIIPHIGNHRIDQLEPEYLDALYAAMIKAGRSVNYMIQAHQLVYHFFNSAMKRRKVTRNVAQLIDLPKLIEKEIQPYSQKEARAILAAARGRRNSARWSVGLSAGLRQGEVLGLRWSYLDLDTGEVRVWWQLQHQRYAHGCDDPHACGARRHRPKCPKDCTRHRKHPCPKPCPVDCAAHASTCPQRSGGPVFRQPKGKRRRTFALAPELVTILKQHRAAQRRERMAAGTAWKDHDLVFSRPDGTPIHRRDDHNEWTDLLAAAGVRPGRLHDGRHTAATLLIEQGVNVRVVQEILGHTDLRDTQRYTHVASAAHRDAAARIGTALFADG</sequence>
<evidence type="ECO:0000313" key="5">
    <source>
        <dbReference type="EMBL" id="SDD18266.1"/>
    </source>
</evidence>
<dbReference type="Proteomes" id="UP000199501">
    <property type="component" value="Unassembled WGS sequence"/>
</dbReference>
<dbReference type="InterPro" id="IPR002104">
    <property type="entry name" value="Integrase_catalytic"/>
</dbReference>
<reference evidence="6" key="1">
    <citation type="submission" date="2016-10" db="EMBL/GenBank/DDBJ databases">
        <authorList>
            <person name="Varghese N."/>
            <person name="Submissions S."/>
        </authorList>
    </citation>
    <scope>NUCLEOTIDE SEQUENCE [LARGE SCALE GENOMIC DNA]</scope>
    <source>
        <strain evidence="6">IBRC-M 10403</strain>
    </source>
</reference>
<evidence type="ECO:0000313" key="6">
    <source>
        <dbReference type="Proteomes" id="UP000199501"/>
    </source>
</evidence>
<proteinExistence type="predicted"/>
<dbReference type="PROSITE" id="PS51898">
    <property type="entry name" value="TYR_RECOMBINASE"/>
    <property type="match status" value="1"/>
</dbReference>
<gene>
    <name evidence="5" type="ORF">SAMN05216174_10876</name>
</gene>
<evidence type="ECO:0000256" key="3">
    <source>
        <dbReference type="SAM" id="MobiDB-lite"/>
    </source>
</evidence>